<accession>A0A835PNB4</accession>
<dbReference type="GO" id="GO:0020037">
    <property type="term" value="F:heme binding"/>
    <property type="evidence" value="ECO:0007669"/>
    <property type="project" value="TreeGrafter"/>
</dbReference>
<evidence type="ECO:0000313" key="7">
    <source>
        <dbReference type="Proteomes" id="UP000636800"/>
    </source>
</evidence>
<dbReference type="GO" id="GO:0046872">
    <property type="term" value="F:metal ion binding"/>
    <property type="evidence" value="ECO:0007669"/>
    <property type="project" value="UniProtKB-KW"/>
</dbReference>
<dbReference type="InterPro" id="IPR050668">
    <property type="entry name" value="Cytochrome_b5"/>
</dbReference>
<dbReference type="Gene3D" id="3.10.120.10">
    <property type="entry name" value="Cytochrome b5-like heme/steroid binding domain"/>
    <property type="match status" value="1"/>
</dbReference>
<evidence type="ECO:0000259" key="5">
    <source>
        <dbReference type="PROSITE" id="PS50255"/>
    </source>
</evidence>
<dbReference type="InterPro" id="IPR036400">
    <property type="entry name" value="Cyt_B5-like_heme/steroid_sf"/>
</dbReference>
<evidence type="ECO:0000256" key="1">
    <source>
        <dbReference type="ARBA" id="ARBA00022617"/>
    </source>
</evidence>
<dbReference type="GO" id="GO:0016020">
    <property type="term" value="C:membrane"/>
    <property type="evidence" value="ECO:0007669"/>
    <property type="project" value="TreeGrafter"/>
</dbReference>
<evidence type="ECO:0000256" key="4">
    <source>
        <dbReference type="ARBA" id="ARBA00038168"/>
    </source>
</evidence>
<dbReference type="PANTHER" id="PTHR19359">
    <property type="entry name" value="CYTOCHROME B5"/>
    <property type="match status" value="1"/>
</dbReference>
<dbReference type="SUPFAM" id="SSF55856">
    <property type="entry name" value="Cytochrome b5-like heme/steroid binding domain"/>
    <property type="match status" value="1"/>
</dbReference>
<sequence length="86" mass="9862">MGNEQKKYISLEELLKHSCRSDLWISVDGKVYDVTKWIFMDGKVLDDHPGGEILLLNLAGEDATDPFLAFRPPSSRKLLDCFFWSN</sequence>
<dbReference type="Proteomes" id="UP000636800">
    <property type="component" value="Chromosome 13"/>
</dbReference>
<evidence type="ECO:0000256" key="2">
    <source>
        <dbReference type="ARBA" id="ARBA00022723"/>
    </source>
</evidence>
<reference evidence="6 7" key="1">
    <citation type="journal article" date="2020" name="Nat. Food">
        <title>A phased Vanilla planifolia genome enables genetic improvement of flavour and production.</title>
        <authorList>
            <person name="Hasing T."/>
            <person name="Tang H."/>
            <person name="Brym M."/>
            <person name="Khazi F."/>
            <person name="Huang T."/>
            <person name="Chambers A.H."/>
        </authorList>
    </citation>
    <scope>NUCLEOTIDE SEQUENCE [LARGE SCALE GENOMIC DNA]</scope>
    <source>
        <tissue evidence="6">Leaf</tissue>
    </source>
</reference>
<evidence type="ECO:0000256" key="3">
    <source>
        <dbReference type="ARBA" id="ARBA00023004"/>
    </source>
</evidence>
<dbReference type="OrthoDB" id="1898167at2759"/>
<feature type="domain" description="Cytochrome b5 heme-binding" evidence="5">
    <location>
        <begin position="6"/>
        <end position="86"/>
    </location>
</feature>
<dbReference type="EMBL" id="JADCNL010000013">
    <property type="protein sequence ID" value="KAG0454829.1"/>
    <property type="molecule type" value="Genomic_DNA"/>
</dbReference>
<dbReference type="SMART" id="SM01117">
    <property type="entry name" value="Cyt-b5"/>
    <property type="match status" value="1"/>
</dbReference>
<keyword evidence="1" id="KW-0349">Heme</keyword>
<dbReference type="AlphaFoldDB" id="A0A835PNB4"/>
<gene>
    <name evidence="6" type="ORF">HPP92_024121</name>
</gene>
<evidence type="ECO:0000313" key="6">
    <source>
        <dbReference type="EMBL" id="KAG0454829.1"/>
    </source>
</evidence>
<dbReference type="Pfam" id="PF00173">
    <property type="entry name" value="Cyt-b5"/>
    <property type="match status" value="1"/>
</dbReference>
<proteinExistence type="inferred from homology"/>
<protein>
    <recommendedName>
        <fullName evidence="5">Cytochrome b5 heme-binding domain-containing protein</fullName>
    </recommendedName>
</protein>
<keyword evidence="7" id="KW-1185">Reference proteome</keyword>
<keyword evidence="2" id="KW-0479">Metal-binding</keyword>
<keyword evidence="3" id="KW-0408">Iron</keyword>
<organism evidence="6 7">
    <name type="scientific">Vanilla planifolia</name>
    <name type="common">Vanilla</name>
    <dbReference type="NCBI Taxonomy" id="51239"/>
    <lineage>
        <taxon>Eukaryota</taxon>
        <taxon>Viridiplantae</taxon>
        <taxon>Streptophyta</taxon>
        <taxon>Embryophyta</taxon>
        <taxon>Tracheophyta</taxon>
        <taxon>Spermatophyta</taxon>
        <taxon>Magnoliopsida</taxon>
        <taxon>Liliopsida</taxon>
        <taxon>Asparagales</taxon>
        <taxon>Orchidaceae</taxon>
        <taxon>Vanilloideae</taxon>
        <taxon>Vanilleae</taxon>
        <taxon>Vanilla</taxon>
    </lineage>
</organism>
<comment type="similarity">
    <text evidence="4">Belongs to the cytochrome b5 family.</text>
</comment>
<dbReference type="InterPro" id="IPR001199">
    <property type="entry name" value="Cyt_B5-like_heme/steroid-bd"/>
</dbReference>
<dbReference type="PROSITE" id="PS50255">
    <property type="entry name" value="CYTOCHROME_B5_2"/>
    <property type="match status" value="1"/>
</dbReference>
<name>A0A835PNB4_VANPL</name>
<comment type="caution">
    <text evidence="6">The sequence shown here is derived from an EMBL/GenBank/DDBJ whole genome shotgun (WGS) entry which is preliminary data.</text>
</comment>